<dbReference type="Gene3D" id="3.40.30.10">
    <property type="entry name" value="Glutaredoxin"/>
    <property type="match status" value="1"/>
</dbReference>
<dbReference type="GO" id="GO:0016491">
    <property type="term" value="F:oxidoreductase activity"/>
    <property type="evidence" value="ECO:0007669"/>
    <property type="project" value="InterPro"/>
</dbReference>
<organism evidence="6 7">
    <name type="scientific">Flavobacterium alkalisoli</name>
    <dbReference type="NCBI Taxonomy" id="2602769"/>
    <lineage>
        <taxon>Bacteria</taxon>
        <taxon>Pseudomonadati</taxon>
        <taxon>Bacteroidota</taxon>
        <taxon>Flavobacteriia</taxon>
        <taxon>Flavobacteriales</taxon>
        <taxon>Flavobacteriaceae</taxon>
        <taxon>Flavobacterium</taxon>
    </lineage>
</organism>
<evidence type="ECO:0000313" key="7">
    <source>
        <dbReference type="Proteomes" id="UP000321222"/>
    </source>
</evidence>
<dbReference type="PANTHER" id="PTHR42852:SF6">
    <property type="entry name" value="THIOL:DISULFIDE INTERCHANGE PROTEIN DSBE"/>
    <property type="match status" value="1"/>
</dbReference>
<dbReference type="InterPro" id="IPR025380">
    <property type="entry name" value="DUF4369"/>
</dbReference>
<evidence type="ECO:0000256" key="2">
    <source>
        <dbReference type="ARBA" id="ARBA00022748"/>
    </source>
</evidence>
<dbReference type="Pfam" id="PF00578">
    <property type="entry name" value="AhpC-TSA"/>
    <property type="match status" value="1"/>
</dbReference>
<dbReference type="AlphaFoldDB" id="A0A5B9FWA9"/>
<dbReference type="Proteomes" id="UP000321222">
    <property type="component" value="Chromosome"/>
</dbReference>
<name>A0A5B9FWA9_9FLAO</name>
<dbReference type="InterPro" id="IPR013766">
    <property type="entry name" value="Thioredoxin_domain"/>
</dbReference>
<dbReference type="PANTHER" id="PTHR42852">
    <property type="entry name" value="THIOL:DISULFIDE INTERCHANGE PROTEIN DSBE"/>
    <property type="match status" value="1"/>
</dbReference>
<dbReference type="GO" id="GO:0017004">
    <property type="term" value="P:cytochrome complex assembly"/>
    <property type="evidence" value="ECO:0007669"/>
    <property type="project" value="UniProtKB-KW"/>
</dbReference>
<sequence>MKKFLPVAVVLLTLMSFTVIEGIGEYKISGTIDSSFNGKYMYLKESAHIGNMTTIDSALITKGKFTFKGISETPKECFLVIEGKEQEGSVILYTEEGNITVNVNKDTLFNSIVTGTFNNDVMHKFNKLSNEIGKLEKTFIDKNMGEFNKAEVESDTATINRVIEEHQNMIKENNRKYIAFIEENTNALVTIKAFVRLFSDQDKKSSDIKPLFDKLSAQVKETNLGKKMAEHLTKMAEIETAQAKVAINKIAPDFSAPTPKGKILSLKEVMGKVTIIDFWASWCGPCRKENPKVVAMYNELHDKGLNIVSVSLDQDKTKWKEAIKADELTWYQVSNLKGWGEPIAKEYGINGIPATFILDASGKIVAKNLRGEELKAKVKELLAQ</sequence>
<protein>
    <submittedName>
        <fullName evidence="6">AhpC/TSA family protein</fullName>
    </submittedName>
</protein>
<comment type="subcellular location">
    <subcellularLocation>
        <location evidence="1">Cell envelope</location>
    </subcellularLocation>
</comment>
<evidence type="ECO:0000256" key="1">
    <source>
        <dbReference type="ARBA" id="ARBA00004196"/>
    </source>
</evidence>
<dbReference type="Pfam" id="PF14289">
    <property type="entry name" value="DUF4369"/>
    <property type="match status" value="1"/>
</dbReference>
<proteinExistence type="predicted"/>
<feature type="domain" description="Thioredoxin" evidence="5">
    <location>
        <begin position="245"/>
        <end position="384"/>
    </location>
</feature>
<keyword evidence="7" id="KW-1185">Reference proteome</keyword>
<keyword evidence="3" id="KW-1015">Disulfide bond</keyword>
<keyword evidence="4" id="KW-0676">Redox-active center</keyword>
<dbReference type="SUPFAM" id="SSF52833">
    <property type="entry name" value="Thioredoxin-like"/>
    <property type="match status" value="1"/>
</dbReference>
<evidence type="ECO:0000259" key="5">
    <source>
        <dbReference type="PROSITE" id="PS51352"/>
    </source>
</evidence>
<dbReference type="RefSeq" id="WP_147583772.1">
    <property type="nucleotide sequence ID" value="NZ_CP042831.1"/>
</dbReference>
<dbReference type="PROSITE" id="PS00194">
    <property type="entry name" value="THIOREDOXIN_1"/>
    <property type="match status" value="1"/>
</dbReference>
<dbReference type="InterPro" id="IPR050553">
    <property type="entry name" value="Thioredoxin_ResA/DsbE_sf"/>
</dbReference>
<dbReference type="InterPro" id="IPR017937">
    <property type="entry name" value="Thioredoxin_CS"/>
</dbReference>
<keyword evidence="2" id="KW-0201">Cytochrome c-type biogenesis</keyword>
<dbReference type="GO" id="GO:0030313">
    <property type="term" value="C:cell envelope"/>
    <property type="evidence" value="ECO:0007669"/>
    <property type="project" value="UniProtKB-SubCell"/>
</dbReference>
<dbReference type="InterPro" id="IPR000866">
    <property type="entry name" value="AhpC/TSA"/>
</dbReference>
<dbReference type="EMBL" id="CP042831">
    <property type="protein sequence ID" value="QEE50296.1"/>
    <property type="molecule type" value="Genomic_DNA"/>
</dbReference>
<accession>A0A5B9FWA9</accession>
<evidence type="ECO:0000313" key="6">
    <source>
        <dbReference type="EMBL" id="QEE50296.1"/>
    </source>
</evidence>
<dbReference type="CDD" id="cd02966">
    <property type="entry name" value="TlpA_like_family"/>
    <property type="match status" value="1"/>
</dbReference>
<dbReference type="GO" id="GO:0016209">
    <property type="term" value="F:antioxidant activity"/>
    <property type="evidence" value="ECO:0007669"/>
    <property type="project" value="InterPro"/>
</dbReference>
<evidence type="ECO:0000256" key="3">
    <source>
        <dbReference type="ARBA" id="ARBA00023157"/>
    </source>
</evidence>
<dbReference type="PROSITE" id="PS51352">
    <property type="entry name" value="THIOREDOXIN_2"/>
    <property type="match status" value="1"/>
</dbReference>
<dbReference type="InterPro" id="IPR036249">
    <property type="entry name" value="Thioredoxin-like_sf"/>
</dbReference>
<dbReference type="KEGG" id="fak:FUA48_12125"/>
<reference evidence="6 7" key="1">
    <citation type="submission" date="2019-08" db="EMBL/GenBank/DDBJ databases">
        <title>Flavobacterium alkalisoli sp. nov., isolated from rhizosphere soil of Suaeda salsa.</title>
        <authorList>
            <person name="Sun J.-Q."/>
            <person name="Xu L."/>
        </authorList>
    </citation>
    <scope>NUCLEOTIDE SEQUENCE [LARGE SCALE GENOMIC DNA]</scope>
    <source>
        <strain evidence="6 7">XS-5</strain>
    </source>
</reference>
<evidence type="ECO:0000256" key="4">
    <source>
        <dbReference type="ARBA" id="ARBA00023284"/>
    </source>
</evidence>
<dbReference type="OrthoDB" id="1069091at2"/>
<gene>
    <name evidence="6" type="ORF">FUA48_12125</name>
</gene>